<organism evidence="1 2">
    <name type="scientific">Marinactinospora rubrisoli</name>
    <dbReference type="NCBI Taxonomy" id="2715399"/>
    <lineage>
        <taxon>Bacteria</taxon>
        <taxon>Bacillati</taxon>
        <taxon>Actinomycetota</taxon>
        <taxon>Actinomycetes</taxon>
        <taxon>Streptosporangiales</taxon>
        <taxon>Nocardiopsidaceae</taxon>
        <taxon>Marinactinospora</taxon>
    </lineage>
</organism>
<dbReference type="Gene3D" id="1.10.8.1060">
    <property type="entry name" value="Corynebacterium glutamicum thioredoxin-dependent arsenate reductase, N-terminal domain"/>
    <property type="match status" value="1"/>
</dbReference>
<keyword evidence="2" id="KW-1185">Reference proteome</keyword>
<accession>A0ABW2KLJ9</accession>
<gene>
    <name evidence="1" type="ORF">ACFQRF_20320</name>
</gene>
<sequence>MVHTRQGDLEQLADRLHLEFAALPHPHVRRCVADTWRCAAHLGYDVTPGLVERVARERLHAAVNSRPTAACGRAPAPRPAAGGGRTG</sequence>
<evidence type="ECO:0000313" key="2">
    <source>
        <dbReference type="Proteomes" id="UP001596540"/>
    </source>
</evidence>
<dbReference type="EMBL" id="JBHTBH010000010">
    <property type="protein sequence ID" value="MFC7330079.1"/>
    <property type="molecule type" value="Genomic_DNA"/>
</dbReference>
<protein>
    <submittedName>
        <fullName evidence="1">Uncharacterized protein</fullName>
    </submittedName>
</protein>
<comment type="caution">
    <text evidence="1">The sequence shown here is derived from an EMBL/GenBank/DDBJ whole genome shotgun (WGS) entry which is preliminary data.</text>
</comment>
<dbReference type="Proteomes" id="UP001596540">
    <property type="component" value="Unassembled WGS sequence"/>
</dbReference>
<proteinExistence type="predicted"/>
<name>A0ABW2KLJ9_9ACTN</name>
<evidence type="ECO:0000313" key="1">
    <source>
        <dbReference type="EMBL" id="MFC7330079.1"/>
    </source>
</evidence>
<dbReference type="RefSeq" id="WP_379872724.1">
    <property type="nucleotide sequence ID" value="NZ_JBHTBH010000010.1"/>
</dbReference>
<reference evidence="2" key="1">
    <citation type="journal article" date="2019" name="Int. J. Syst. Evol. Microbiol.">
        <title>The Global Catalogue of Microorganisms (GCM) 10K type strain sequencing project: providing services to taxonomists for standard genome sequencing and annotation.</title>
        <authorList>
            <consortium name="The Broad Institute Genomics Platform"/>
            <consortium name="The Broad Institute Genome Sequencing Center for Infectious Disease"/>
            <person name="Wu L."/>
            <person name="Ma J."/>
        </authorList>
    </citation>
    <scope>NUCLEOTIDE SEQUENCE [LARGE SCALE GENOMIC DNA]</scope>
    <source>
        <strain evidence="2">CGMCC 4.7382</strain>
    </source>
</reference>